<keyword evidence="4" id="KW-1185">Reference proteome</keyword>
<dbReference type="EMBL" id="JAEVHL010000001">
    <property type="protein sequence ID" value="MBM0274009.1"/>
    <property type="molecule type" value="Genomic_DNA"/>
</dbReference>
<dbReference type="InterPro" id="IPR028087">
    <property type="entry name" value="Tad_N"/>
</dbReference>
<proteinExistence type="predicted"/>
<dbReference type="Pfam" id="PF13400">
    <property type="entry name" value="Tad"/>
    <property type="match status" value="1"/>
</dbReference>
<evidence type="ECO:0000313" key="3">
    <source>
        <dbReference type="EMBL" id="MBM0274009.1"/>
    </source>
</evidence>
<feature type="transmembrane region" description="Helical" evidence="1">
    <location>
        <begin position="20"/>
        <end position="39"/>
    </location>
</feature>
<evidence type="ECO:0000256" key="1">
    <source>
        <dbReference type="SAM" id="Phobius"/>
    </source>
</evidence>
<keyword evidence="1" id="KW-0812">Transmembrane</keyword>
<name>A0ABS1Y9E1_9ACTN</name>
<keyword evidence="1" id="KW-0472">Membrane</keyword>
<comment type="caution">
    <text evidence="3">The sequence shown here is derived from an EMBL/GenBank/DDBJ whole genome shotgun (WGS) entry which is preliminary data.</text>
</comment>
<protein>
    <recommendedName>
        <fullName evidence="2">Putative Flp pilus-assembly TadG-like N-terminal domain-containing protein</fullName>
    </recommendedName>
</protein>
<sequence length="160" mass="16488">MTTRLPARARPVRRDDRGQITPWTVVGTLIVLILAGLVFDQGMAMATKVSAYDTAQAAARAGADEIDLTLHRTTGAVQLDPAAASTAARTFLTQAGQAGTVSATTEQVTVTVTTGHRTQLLHLVGITDIPVSATATATPATGVTTATEAQIMPTPGEVPL</sequence>
<evidence type="ECO:0000259" key="2">
    <source>
        <dbReference type="Pfam" id="PF13400"/>
    </source>
</evidence>
<gene>
    <name evidence="3" type="ORF">JM949_00290</name>
</gene>
<accession>A0ABS1Y9E1</accession>
<feature type="domain" description="Putative Flp pilus-assembly TadG-like N-terminal" evidence="2">
    <location>
        <begin position="18"/>
        <end position="64"/>
    </location>
</feature>
<dbReference type="RefSeq" id="WP_203146436.1">
    <property type="nucleotide sequence ID" value="NZ_JAEVHL010000001.1"/>
</dbReference>
<organism evidence="3 4">
    <name type="scientific">Micromonospora tarensis</name>
    <dbReference type="NCBI Taxonomy" id="2806100"/>
    <lineage>
        <taxon>Bacteria</taxon>
        <taxon>Bacillati</taxon>
        <taxon>Actinomycetota</taxon>
        <taxon>Actinomycetes</taxon>
        <taxon>Micromonosporales</taxon>
        <taxon>Micromonosporaceae</taxon>
        <taxon>Micromonospora</taxon>
    </lineage>
</organism>
<dbReference type="Proteomes" id="UP000622245">
    <property type="component" value="Unassembled WGS sequence"/>
</dbReference>
<reference evidence="3 4" key="1">
    <citation type="submission" date="2021-01" db="EMBL/GenBank/DDBJ databases">
        <title>Draft genome sequence of Micromonospora sp. strain STR1s_6.</title>
        <authorList>
            <person name="Karlyshev A."/>
            <person name="Jawad R."/>
        </authorList>
    </citation>
    <scope>NUCLEOTIDE SEQUENCE [LARGE SCALE GENOMIC DNA]</scope>
    <source>
        <strain evidence="3 4">STR1S-6</strain>
    </source>
</reference>
<keyword evidence="1" id="KW-1133">Transmembrane helix</keyword>
<evidence type="ECO:0000313" key="4">
    <source>
        <dbReference type="Proteomes" id="UP000622245"/>
    </source>
</evidence>